<dbReference type="Gene3D" id="3.30.365.10">
    <property type="entry name" value="Aldehyde oxidase/xanthine dehydrogenase, molybdopterin binding domain"/>
    <property type="match status" value="4"/>
</dbReference>
<feature type="domain" description="Aldehyde oxidase/xanthine dehydrogenase a/b hammerhead" evidence="3">
    <location>
        <begin position="22"/>
        <end position="135"/>
    </location>
</feature>
<keyword evidence="1" id="KW-0500">Molybdenum</keyword>
<dbReference type="InterPro" id="IPR046867">
    <property type="entry name" value="AldOxase/xan_DH_MoCoBD2"/>
</dbReference>
<dbReference type="EMBL" id="JAELVR010000001">
    <property type="protein sequence ID" value="MBJ6370394.1"/>
    <property type="molecule type" value="Genomic_DNA"/>
</dbReference>
<sequence length="704" mass="74115">MSDRTPNIGQSVPSREGTALLRGAGQFTGDIALPDALVLHILRSPVAASRLSIGDLSGARAMPGIAAIHTGADVAELGRLPINPVLPLDRMPDFPVLAHDRIDAVGQPVAAILADTADQALDAADLIPLDHEDSPAAEAGPLAERRWRAGDPDAAFAAACHVVSVTITHPVLAPSPLEPRSIAVRYAPETESVTIWQSTQTPHRTRSALAKILDLSPDRLRVIAPDVGGAFGMKGSIYPEEVLAVWAAFRHQRNVTWCATRSEEFLSATHGRGLTSRGELAVSDTGRFLGLKAEIEAPLGHWVPNSGLIPAWNAARVLPCAYDIADLDVATTARLTAQPPRGIYRGAGRPEANALMERLVDEAARVTGIDPLELRRRNLLAPDRLPHRTGTGNLLDSGDYPAAVQDLLDSGTANEMRAWRDARRADGDLAGVGVAFYVEPSGEGWESARVTLHEDRAAIDSGSSAQGQWRRTAFAQIAADALDLPVSAITVRYGDTGTCPEGIGALASRSTAIGGSAVQEACAKALALRAKGAPYPITVDTRYEAEGQAWGFGLCLAALTVDRDTGRITPHRISVLDDTGTVINPALVRGQIFGGLAQGLGEALLEEVHFDADGQLLTGSFMDYAMPRATDLPPIDLQSRQSASPMNLLGAKGVGEAGTIVAPAALLNAAIDALRPVGVTDLTMPLTPCKVWQAMQTAGTGQTS</sequence>
<dbReference type="GO" id="GO:0005506">
    <property type="term" value="F:iron ion binding"/>
    <property type="evidence" value="ECO:0007669"/>
    <property type="project" value="InterPro"/>
</dbReference>
<dbReference type="Pfam" id="PF02738">
    <property type="entry name" value="MoCoBD_1"/>
    <property type="match status" value="1"/>
</dbReference>
<name>A0A8J7J7W2_9RHOB</name>
<evidence type="ECO:0000259" key="3">
    <source>
        <dbReference type="SMART" id="SM01008"/>
    </source>
</evidence>
<dbReference type="SUPFAM" id="SSF56003">
    <property type="entry name" value="Molybdenum cofactor-binding domain"/>
    <property type="match status" value="1"/>
</dbReference>
<dbReference type="InterPro" id="IPR036856">
    <property type="entry name" value="Ald_Oxase/Xan_DH_a/b_sf"/>
</dbReference>
<dbReference type="GO" id="GO:0016491">
    <property type="term" value="F:oxidoreductase activity"/>
    <property type="evidence" value="ECO:0007669"/>
    <property type="project" value="UniProtKB-KW"/>
</dbReference>
<dbReference type="RefSeq" id="WP_199023154.1">
    <property type="nucleotide sequence ID" value="NZ_JAELVR010000001.1"/>
</dbReference>
<dbReference type="Pfam" id="PF20256">
    <property type="entry name" value="MoCoBD_2"/>
    <property type="match status" value="2"/>
</dbReference>
<dbReference type="Pfam" id="PF01315">
    <property type="entry name" value="Ald_Xan_dh_C"/>
    <property type="match status" value="1"/>
</dbReference>
<accession>A0A8J7J7W2</accession>
<keyword evidence="5" id="KW-1185">Reference proteome</keyword>
<protein>
    <submittedName>
        <fullName evidence="4">Xanthine dehydrogenase family protein molybdopterin-binding subunit</fullName>
    </submittedName>
</protein>
<gene>
    <name evidence="4" type="ORF">JF290_02545</name>
</gene>
<dbReference type="InterPro" id="IPR016208">
    <property type="entry name" value="Ald_Oxase/xanthine_DH-like"/>
</dbReference>
<dbReference type="Proteomes" id="UP000619079">
    <property type="component" value="Unassembled WGS sequence"/>
</dbReference>
<proteinExistence type="predicted"/>
<dbReference type="SUPFAM" id="SSF54665">
    <property type="entry name" value="CO dehydrogenase molybdoprotein N-domain-like"/>
    <property type="match status" value="1"/>
</dbReference>
<keyword evidence="2" id="KW-0560">Oxidoreductase</keyword>
<comment type="caution">
    <text evidence="4">The sequence shown here is derived from an EMBL/GenBank/DDBJ whole genome shotgun (WGS) entry which is preliminary data.</text>
</comment>
<evidence type="ECO:0000313" key="5">
    <source>
        <dbReference type="Proteomes" id="UP000619079"/>
    </source>
</evidence>
<dbReference type="PANTHER" id="PTHR11908:SF132">
    <property type="entry name" value="ALDEHYDE OXIDASE 1-RELATED"/>
    <property type="match status" value="1"/>
</dbReference>
<dbReference type="InterPro" id="IPR037165">
    <property type="entry name" value="AldOxase/xan_DH_Mopterin-bd_sf"/>
</dbReference>
<reference evidence="4" key="1">
    <citation type="submission" date="2020-12" db="EMBL/GenBank/DDBJ databases">
        <title>Sedimentitalea sp. nov., isolated from sand in Incheon.</title>
        <authorList>
            <person name="Kim W."/>
        </authorList>
    </citation>
    <scope>NUCLEOTIDE SEQUENCE</scope>
    <source>
        <strain evidence="4">CAU 1593</strain>
    </source>
</reference>
<dbReference type="SMART" id="SM01008">
    <property type="entry name" value="Ald_Xan_dh_C"/>
    <property type="match status" value="1"/>
</dbReference>
<dbReference type="AlphaFoldDB" id="A0A8J7J7W2"/>
<evidence type="ECO:0000256" key="2">
    <source>
        <dbReference type="ARBA" id="ARBA00023002"/>
    </source>
</evidence>
<evidence type="ECO:0000256" key="1">
    <source>
        <dbReference type="ARBA" id="ARBA00022505"/>
    </source>
</evidence>
<dbReference type="InterPro" id="IPR008274">
    <property type="entry name" value="AldOxase/xan_DH_MoCoBD1"/>
</dbReference>
<organism evidence="4 5">
    <name type="scientific">Sedimentitalea arenosa</name>
    <dbReference type="NCBI Taxonomy" id="2798803"/>
    <lineage>
        <taxon>Bacteria</taxon>
        <taxon>Pseudomonadati</taxon>
        <taxon>Pseudomonadota</taxon>
        <taxon>Alphaproteobacteria</taxon>
        <taxon>Rhodobacterales</taxon>
        <taxon>Paracoccaceae</taxon>
        <taxon>Sedimentitalea</taxon>
    </lineage>
</organism>
<dbReference type="PANTHER" id="PTHR11908">
    <property type="entry name" value="XANTHINE DEHYDROGENASE"/>
    <property type="match status" value="1"/>
</dbReference>
<dbReference type="InterPro" id="IPR000674">
    <property type="entry name" value="Ald_Oxase/Xan_DH_a/b"/>
</dbReference>
<dbReference type="Gene3D" id="3.90.1170.50">
    <property type="entry name" value="Aldehyde oxidase/xanthine dehydrogenase, a/b hammerhead"/>
    <property type="match status" value="1"/>
</dbReference>
<evidence type="ECO:0000313" key="4">
    <source>
        <dbReference type="EMBL" id="MBJ6370394.1"/>
    </source>
</evidence>